<evidence type="ECO:0000313" key="2">
    <source>
        <dbReference type="EMBL" id="EQC26794.1"/>
    </source>
</evidence>
<dbReference type="OrthoDB" id="166752at2759"/>
<dbReference type="VEuPathDB" id="FungiDB:SDRG_15383"/>
<evidence type="ECO:0000313" key="3">
    <source>
        <dbReference type="Proteomes" id="UP000030762"/>
    </source>
</evidence>
<dbReference type="RefSeq" id="XP_008619776.1">
    <property type="nucleotide sequence ID" value="XM_008621554.1"/>
</dbReference>
<dbReference type="Pfam" id="PF07714">
    <property type="entry name" value="PK_Tyr_Ser-Thr"/>
    <property type="match status" value="1"/>
</dbReference>
<dbReference type="STRING" id="1156394.T0PN04"/>
<dbReference type="InterPro" id="IPR051681">
    <property type="entry name" value="Ser/Thr_Kinases-Pseudokinases"/>
</dbReference>
<dbReference type="InterPro" id="IPR001245">
    <property type="entry name" value="Ser-Thr/Tyr_kinase_cat_dom"/>
</dbReference>
<gene>
    <name evidence="2" type="ORF">SDRG_15383</name>
</gene>
<dbReference type="InParanoid" id="T0PN04"/>
<reference evidence="2 3" key="1">
    <citation type="submission" date="2012-04" db="EMBL/GenBank/DDBJ databases">
        <title>The Genome Sequence of Saprolegnia declina VS20.</title>
        <authorList>
            <consortium name="The Broad Institute Genome Sequencing Platform"/>
            <person name="Russ C."/>
            <person name="Nusbaum C."/>
            <person name="Tyler B."/>
            <person name="van West P."/>
            <person name="Dieguez-Uribeondo J."/>
            <person name="de Bruijn I."/>
            <person name="Tripathy S."/>
            <person name="Jiang R."/>
            <person name="Young S.K."/>
            <person name="Zeng Q."/>
            <person name="Gargeya S."/>
            <person name="Fitzgerald M."/>
            <person name="Haas B."/>
            <person name="Abouelleil A."/>
            <person name="Alvarado L."/>
            <person name="Arachchi H.M."/>
            <person name="Berlin A."/>
            <person name="Chapman S.B."/>
            <person name="Goldberg J."/>
            <person name="Griggs A."/>
            <person name="Gujja S."/>
            <person name="Hansen M."/>
            <person name="Howarth C."/>
            <person name="Imamovic A."/>
            <person name="Larimer J."/>
            <person name="McCowen C."/>
            <person name="Montmayeur A."/>
            <person name="Murphy C."/>
            <person name="Neiman D."/>
            <person name="Pearson M."/>
            <person name="Priest M."/>
            <person name="Roberts A."/>
            <person name="Saif S."/>
            <person name="Shea T."/>
            <person name="Sisk P."/>
            <person name="Sykes S."/>
            <person name="Wortman J."/>
            <person name="Nusbaum C."/>
            <person name="Birren B."/>
        </authorList>
    </citation>
    <scope>NUCLEOTIDE SEQUENCE [LARGE SCALE GENOMIC DNA]</scope>
    <source>
        <strain evidence="2 3">VS20</strain>
    </source>
</reference>
<keyword evidence="3" id="KW-1185">Reference proteome</keyword>
<dbReference type="PANTHER" id="PTHR44329:SF214">
    <property type="entry name" value="PROTEIN KINASE DOMAIN-CONTAINING PROTEIN"/>
    <property type="match status" value="1"/>
</dbReference>
<dbReference type="InterPro" id="IPR000719">
    <property type="entry name" value="Prot_kinase_dom"/>
</dbReference>
<dbReference type="EMBL" id="JH767221">
    <property type="protein sequence ID" value="EQC26794.1"/>
    <property type="molecule type" value="Genomic_DNA"/>
</dbReference>
<organism evidence="2 3">
    <name type="scientific">Saprolegnia diclina (strain VS20)</name>
    <dbReference type="NCBI Taxonomy" id="1156394"/>
    <lineage>
        <taxon>Eukaryota</taxon>
        <taxon>Sar</taxon>
        <taxon>Stramenopiles</taxon>
        <taxon>Oomycota</taxon>
        <taxon>Saprolegniomycetes</taxon>
        <taxon>Saprolegniales</taxon>
        <taxon>Saprolegniaceae</taxon>
        <taxon>Saprolegnia</taxon>
    </lineage>
</organism>
<dbReference type="Gene3D" id="1.10.510.10">
    <property type="entry name" value="Transferase(Phosphotransferase) domain 1"/>
    <property type="match status" value="1"/>
</dbReference>
<dbReference type="Proteomes" id="UP000030762">
    <property type="component" value="Unassembled WGS sequence"/>
</dbReference>
<dbReference type="GeneID" id="19956110"/>
<evidence type="ECO:0000259" key="1">
    <source>
        <dbReference type="PROSITE" id="PS50011"/>
    </source>
</evidence>
<feature type="domain" description="Protein kinase" evidence="1">
    <location>
        <begin position="1"/>
        <end position="120"/>
    </location>
</feature>
<dbReference type="eggNOG" id="KOG0192">
    <property type="taxonomic scope" value="Eukaryota"/>
</dbReference>
<protein>
    <recommendedName>
        <fullName evidence="1">Protein kinase domain-containing protein</fullName>
    </recommendedName>
</protein>
<dbReference type="InterPro" id="IPR011009">
    <property type="entry name" value="Kinase-like_dom_sf"/>
</dbReference>
<sequence length="128" mass="13864">MSSINGVQVGVPGTSVTDEALLAWTAPEVLAGDSPPSFASDIYAFGILMTELDTYQLPFDDYDFDDEVALTTAVVDGGLRPTLRDDCQVWYRNLVGRCVDADPLNRPTAAYLVTTLQTLLDDALPALY</sequence>
<dbReference type="GO" id="GO:0004674">
    <property type="term" value="F:protein serine/threonine kinase activity"/>
    <property type="evidence" value="ECO:0007669"/>
    <property type="project" value="TreeGrafter"/>
</dbReference>
<dbReference type="GO" id="GO:0005524">
    <property type="term" value="F:ATP binding"/>
    <property type="evidence" value="ECO:0007669"/>
    <property type="project" value="InterPro"/>
</dbReference>
<proteinExistence type="predicted"/>
<dbReference type="AlphaFoldDB" id="T0PN04"/>
<dbReference type="SUPFAM" id="SSF56112">
    <property type="entry name" value="Protein kinase-like (PK-like)"/>
    <property type="match status" value="1"/>
</dbReference>
<dbReference type="PROSITE" id="PS50011">
    <property type="entry name" value="PROTEIN_KINASE_DOM"/>
    <property type="match status" value="1"/>
</dbReference>
<name>T0PN04_SAPDV</name>
<accession>T0PN04</accession>
<dbReference type="PANTHER" id="PTHR44329">
    <property type="entry name" value="SERINE/THREONINE-PROTEIN KINASE TNNI3K-RELATED"/>
    <property type="match status" value="1"/>
</dbReference>